<organism evidence="3 4">
    <name type="scientific">Chitinimonas arctica</name>
    <dbReference type="NCBI Taxonomy" id="2594795"/>
    <lineage>
        <taxon>Bacteria</taxon>
        <taxon>Pseudomonadati</taxon>
        <taxon>Pseudomonadota</taxon>
        <taxon>Betaproteobacteria</taxon>
        <taxon>Neisseriales</taxon>
        <taxon>Chitinibacteraceae</taxon>
        <taxon>Chitinimonas</taxon>
    </lineage>
</organism>
<dbReference type="PANTHER" id="PTHR33178:SF10">
    <property type="entry name" value="STRESS-RESPONSE A_B BARREL DOMAIN-CONTAINING PROTEIN"/>
    <property type="match status" value="1"/>
</dbReference>
<dbReference type="InterPro" id="IPR044662">
    <property type="entry name" value="HS1/DABB1-like"/>
</dbReference>
<accession>A0A516SK52</accession>
<proteinExistence type="predicted"/>
<feature type="domain" description="Stress-response A/B barrel" evidence="2">
    <location>
        <begin position="6"/>
        <end position="97"/>
    </location>
</feature>
<dbReference type="OrthoDB" id="9816070at2"/>
<comment type="subunit">
    <text evidence="1">Homodimer.</text>
</comment>
<dbReference type="InterPro" id="IPR013097">
    <property type="entry name" value="Dabb"/>
</dbReference>
<dbReference type="PANTHER" id="PTHR33178">
    <property type="match status" value="1"/>
</dbReference>
<evidence type="ECO:0000313" key="4">
    <source>
        <dbReference type="Proteomes" id="UP000317550"/>
    </source>
</evidence>
<keyword evidence="4" id="KW-1185">Reference proteome</keyword>
<dbReference type="Pfam" id="PF07876">
    <property type="entry name" value="Dabb"/>
    <property type="match status" value="1"/>
</dbReference>
<protein>
    <submittedName>
        <fullName evidence="3">Dabb family protein</fullName>
    </submittedName>
</protein>
<dbReference type="KEGG" id="cari:FNU76_20435"/>
<dbReference type="Proteomes" id="UP000317550">
    <property type="component" value="Chromosome"/>
</dbReference>
<gene>
    <name evidence="3" type="ORF">FNU76_20435</name>
</gene>
<dbReference type="SUPFAM" id="SSF54909">
    <property type="entry name" value="Dimeric alpha+beta barrel"/>
    <property type="match status" value="1"/>
</dbReference>
<dbReference type="InterPro" id="IPR011008">
    <property type="entry name" value="Dimeric_a/b-barrel"/>
</dbReference>
<dbReference type="Gene3D" id="3.30.70.100">
    <property type="match status" value="1"/>
</dbReference>
<evidence type="ECO:0000256" key="1">
    <source>
        <dbReference type="ARBA" id="ARBA00011738"/>
    </source>
</evidence>
<sequence>MPNKPLRHLVLFAFKPQAPVAELVAALYALPAAIEEVLSLEGGEDVSPENLAQGYTHAFLLTFADPAARDRYLVHPAHVQFVQMVQEWAAQVLVFDYFAE</sequence>
<name>A0A516SK52_9NEIS</name>
<dbReference type="EMBL" id="CP041730">
    <property type="protein sequence ID" value="QDQ28530.1"/>
    <property type="molecule type" value="Genomic_DNA"/>
</dbReference>
<evidence type="ECO:0000259" key="2">
    <source>
        <dbReference type="PROSITE" id="PS51502"/>
    </source>
</evidence>
<dbReference type="PROSITE" id="PS51502">
    <property type="entry name" value="S_R_A_B_BARREL"/>
    <property type="match status" value="1"/>
</dbReference>
<dbReference type="AlphaFoldDB" id="A0A516SK52"/>
<evidence type="ECO:0000313" key="3">
    <source>
        <dbReference type="EMBL" id="QDQ28530.1"/>
    </source>
</evidence>
<reference evidence="4" key="1">
    <citation type="submission" date="2019-07" db="EMBL/GenBank/DDBJ databases">
        <title>Chitinimonas sp. nov., isolated from Ny-Alesund, arctica soil.</title>
        <authorList>
            <person name="Xu Q."/>
            <person name="Peng F."/>
        </authorList>
    </citation>
    <scope>NUCLEOTIDE SEQUENCE [LARGE SCALE GENOMIC DNA]</scope>
    <source>
        <strain evidence="4">R3-44</strain>
    </source>
</reference>
<dbReference type="RefSeq" id="WP_144279913.1">
    <property type="nucleotide sequence ID" value="NZ_CP041730.1"/>
</dbReference>
<dbReference type="SMART" id="SM00886">
    <property type="entry name" value="Dabb"/>
    <property type="match status" value="1"/>
</dbReference>